<evidence type="ECO:0000313" key="2">
    <source>
        <dbReference type="EnsemblMetazoa" id="HelroP175568"/>
    </source>
</evidence>
<dbReference type="OrthoDB" id="6223661at2759"/>
<dbReference type="EMBL" id="KB096900">
    <property type="protein sequence ID" value="ESO00599.1"/>
    <property type="molecule type" value="Genomic_DNA"/>
</dbReference>
<dbReference type="RefSeq" id="XP_009021236.1">
    <property type="nucleotide sequence ID" value="XM_009022988.1"/>
</dbReference>
<reference evidence="3" key="1">
    <citation type="submission" date="2012-12" db="EMBL/GenBank/DDBJ databases">
        <authorList>
            <person name="Hellsten U."/>
            <person name="Grimwood J."/>
            <person name="Chapman J.A."/>
            <person name="Shapiro H."/>
            <person name="Aerts A."/>
            <person name="Otillar R.P."/>
            <person name="Terry A.Y."/>
            <person name="Boore J.L."/>
            <person name="Simakov O."/>
            <person name="Marletaz F."/>
            <person name="Cho S.-J."/>
            <person name="Edsinger-Gonzales E."/>
            <person name="Havlak P."/>
            <person name="Kuo D.-H."/>
            <person name="Larsson T."/>
            <person name="Lv J."/>
            <person name="Arendt D."/>
            <person name="Savage R."/>
            <person name="Osoegawa K."/>
            <person name="de Jong P."/>
            <person name="Lindberg D.R."/>
            <person name="Seaver E.C."/>
            <person name="Weisblat D.A."/>
            <person name="Putnam N.H."/>
            <person name="Grigoriev I.V."/>
            <person name="Rokhsar D.S."/>
        </authorList>
    </citation>
    <scope>NUCLEOTIDE SEQUENCE</scope>
</reference>
<dbReference type="Proteomes" id="UP000015101">
    <property type="component" value="Unassembled WGS sequence"/>
</dbReference>
<dbReference type="EMBL" id="AMQM01005332">
    <property type="status" value="NOT_ANNOTATED_CDS"/>
    <property type="molecule type" value="Genomic_DNA"/>
</dbReference>
<dbReference type="KEGG" id="hro:HELRODRAFT_175568"/>
<reference evidence="1 3" key="2">
    <citation type="journal article" date="2013" name="Nature">
        <title>Insights into bilaterian evolution from three spiralian genomes.</title>
        <authorList>
            <person name="Simakov O."/>
            <person name="Marletaz F."/>
            <person name="Cho S.J."/>
            <person name="Edsinger-Gonzales E."/>
            <person name="Havlak P."/>
            <person name="Hellsten U."/>
            <person name="Kuo D.H."/>
            <person name="Larsson T."/>
            <person name="Lv J."/>
            <person name="Arendt D."/>
            <person name="Savage R."/>
            <person name="Osoegawa K."/>
            <person name="de Jong P."/>
            <person name="Grimwood J."/>
            <person name="Chapman J.A."/>
            <person name="Shapiro H."/>
            <person name="Aerts A."/>
            <person name="Otillar R.P."/>
            <person name="Terry A.Y."/>
            <person name="Boore J.L."/>
            <person name="Grigoriev I.V."/>
            <person name="Lindberg D.R."/>
            <person name="Seaver E.C."/>
            <person name="Weisblat D.A."/>
            <person name="Putnam N.H."/>
            <person name="Rokhsar D.S."/>
        </authorList>
    </citation>
    <scope>NUCLEOTIDE SEQUENCE</scope>
</reference>
<dbReference type="PANTHER" id="PTHR10725">
    <property type="entry name" value="THAP DOMAIN-CONTAINING PROTEIN 9"/>
    <property type="match status" value="1"/>
</dbReference>
<sequence>MELALVTMYIIYIKICARASATRYKHIRIKFKTHRVRPSDNWRKTEIDHEELRYPKTVLRSALNFVSDGEEVREGGRDFQRIWPEKANADIARVFNPSYKEMRTRRRL</sequence>
<evidence type="ECO:0000313" key="3">
    <source>
        <dbReference type="Proteomes" id="UP000015101"/>
    </source>
</evidence>
<gene>
    <name evidence="2" type="primary">20205438</name>
    <name evidence="1" type="ORF">HELRODRAFT_175568</name>
</gene>
<organism evidence="2 3">
    <name type="scientific">Helobdella robusta</name>
    <name type="common">Californian leech</name>
    <dbReference type="NCBI Taxonomy" id="6412"/>
    <lineage>
        <taxon>Eukaryota</taxon>
        <taxon>Metazoa</taxon>
        <taxon>Spiralia</taxon>
        <taxon>Lophotrochozoa</taxon>
        <taxon>Annelida</taxon>
        <taxon>Clitellata</taxon>
        <taxon>Hirudinea</taxon>
        <taxon>Rhynchobdellida</taxon>
        <taxon>Glossiphoniidae</taxon>
        <taxon>Helobdella</taxon>
    </lineage>
</organism>
<dbReference type="EnsemblMetazoa" id="HelroT175568">
    <property type="protein sequence ID" value="HelroP175568"/>
    <property type="gene ID" value="HelroG175568"/>
</dbReference>
<reference evidence="2" key="3">
    <citation type="submission" date="2015-06" db="UniProtKB">
        <authorList>
            <consortium name="EnsemblMetazoa"/>
        </authorList>
    </citation>
    <scope>IDENTIFICATION</scope>
</reference>
<dbReference type="InParanoid" id="T1F9D9"/>
<protein>
    <submittedName>
        <fullName evidence="1 2">Uncharacterized protein</fullName>
    </submittedName>
</protein>
<dbReference type="GeneID" id="20205438"/>
<dbReference type="CTD" id="20205438"/>
<dbReference type="AlphaFoldDB" id="T1F9D9"/>
<proteinExistence type="predicted"/>
<evidence type="ECO:0000313" key="1">
    <source>
        <dbReference type="EMBL" id="ESO00599.1"/>
    </source>
</evidence>
<name>T1F9D9_HELRO</name>
<dbReference type="PANTHER" id="PTHR10725:SF74">
    <property type="entry name" value="ERAP1-LIKE C-TERMINAL DOMAIN-CONTAINING PROTEIN"/>
    <property type="match status" value="1"/>
</dbReference>
<keyword evidence="3" id="KW-1185">Reference proteome</keyword>
<dbReference type="HOGENOM" id="CLU_2199771_0_0_1"/>
<accession>T1F9D9</accession>